<keyword evidence="3 5" id="KW-0479">Metal-binding</keyword>
<keyword evidence="9" id="KW-1185">Reference proteome</keyword>
<dbReference type="GO" id="GO:0005737">
    <property type="term" value="C:cytoplasm"/>
    <property type="evidence" value="ECO:0007669"/>
    <property type="project" value="TreeGrafter"/>
</dbReference>
<evidence type="ECO:0000313" key="8">
    <source>
        <dbReference type="EMBL" id="CAD7647203.1"/>
    </source>
</evidence>
<reference evidence="8" key="1">
    <citation type="submission" date="2020-11" db="EMBL/GenBank/DDBJ databases">
        <authorList>
            <person name="Tran Van P."/>
        </authorList>
    </citation>
    <scope>NUCLEOTIDE SEQUENCE</scope>
</reference>
<dbReference type="InterPro" id="IPR008331">
    <property type="entry name" value="Ferritin_DPS_dom"/>
</dbReference>
<dbReference type="InterPro" id="IPR001519">
    <property type="entry name" value="Ferritin"/>
</dbReference>
<dbReference type="InterPro" id="IPR009040">
    <property type="entry name" value="Ferritin-like_diiron"/>
</dbReference>
<evidence type="ECO:0000256" key="2">
    <source>
        <dbReference type="ARBA" id="ARBA00022434"/>
    </source>
</evidence>
<dbReference type="GO" id="GO:0004322">
    <property type="term" value="F:ferroxidase activity"/>
    <property type="evidence" value="ECO:0007669"/>
    <property type="project" value="UniProtKB-EC"/>
</dbReference>
<evidence type="ECO:0000256" key="5">
    <source>
        <dbReference type="PIRSR" id="PIRSR601519-1"/>
    </source>
</evidence>
<evidence type="ECO:0000256" key="6">
    <source>
        <dbReference type="RuleBase" id="RU361145"/>
    </source>
</evidence>
<dbReference type="AlphaFoldDB" id="A0A7R9LSQ8"/>
<keyword evidence="4 5" id="KW-0408">Iron</keyword>
<dbReference type="OrthoDB" id="186462at2759"/>
<dbReference type="EMBL" id="CAJPIZ010039108">
    <property type="protein sequence ID" value="CAG2121385.1"/>
    <property type="molecule type" value="Genomic_DNA"/>
</dbReference>
<dbReference type="GO" id="GO:0008198">
    <property type="term" value="F:ferrous iron binding"/>
    <property type="evidence" value="ECO:0007669"/>
    <property type="project" value="TreeGrafter"/>
</dbReference>
<keyword evidence="6" id="KW-0560">Oxidoreductase</keyword>
<dbReference type="GO" id="GO:0006826">
    <property type="term" value="P:iron ion transport"/>
    <property type="evidence" value="ECO:0007669"/>
    <property type="project" value="InterPro"/>
</dbReference>
<comment type="similarity">
    <text evidence="1 6">Belongs to the ferritin family.</text>
</comment>
<dbReference type="CDD" id="cd01056">
    <property type="entry name" value="Euk_Ferritin"/>
    <property type="match status" value="1"/>
</dbReference>
<dbReference type="InterPro" id="IPR009078">
    <property type="entry name" value="Ferritin-like_SF"/>
</dbReference>
<gene>
    <name evidence="8" type="ORF">OSB1V03_LOCUS21331</name>
</gene>
<comment type="function">
    <text evidence="6">Stores iron in a soluble, non-toxic, readily available form. Important for iron homeostasis. Iron is taken up in the ferrous form and deposited as ferric hydroxides after oxidation.</text>
</comment>
<evidence type="ECO:0000313" key="9">
    <source>
        <dbReference type="Proteomes" id="UP000759131"/>
    </source>
</evidence>
<dbReference type="Gene3D" id="1.20.1260.10">
    <property type="match status" value="1"/>
</dbReference>
<dbReference type="GO" id="GO:0008199">
    <property type="term" value="F:ferric iron binding"/>
    <property type="evidence" value="ECO:0007669"/>
    <property type="project" value="InterPro"/>
</dbReference>
<organism evidence="8">
    <name type="scientific">Medioppia subpectinata</name>
    <dbReference type="NCBI Taxonomy" id="1979941"/>
    <lineage>
        <taxon>Eukaryota</taxon>
        <taxon>Metazoa</taxon>
        <taxon>Ecdysozoa</taxon>
        <taxon>Arthropoda</taxon>
        <taxon>Chelicerata</taxon>
        <taxon>Arachnida</taxon>
        <taxon>Acari</taxon>
        <taxon>Acariformes</taxon>
        <taxon>Sarcoptiformes</taxon>
        <taxon>Oribatida</taxon>
        <taxon>Brachypylina</taxon>
        <taxon>Oppioidea</taxon>
        <taxon>Oppiidae</taxon>
        <taxon>Medioppia</taxon>
    </lineage>
</organism>
<proteinExistence type="inferred from homology"/>
<dbReference type="PROSITE" id="PS50905">
    <property type="entry name" value="FERRITIN_LIKE"/>
    <property type="match status" value="1"/>
</dbReference>
<dbReference type="Proteomes" id="UP000759131">
    <property type="component" value="Unassembled WGS sequence"/>
</dbReference>
<dbReference type="EC" id="1.16.3.1" evidence="6"/>
<evidence type="ECO:0000256" key="1">
    <source>
        <dbReference type="ARBA" id="ARBA00007513"/>
    </source>
</evidence>
<name>A0A7R9LSQ8_9ACAR</name>
<accession>A0A7R9LSQ8</accession>
<dbReference type="PANTHER" id="PTHR11431:SF75">
    <property type="entry name" value="FERRITIN"/>
    <property type="match status" value="1"/>
</dbReference>
<dbReference type="SUPFAM" id="SSF47240">
    <property type="entry name" value="Ferritin-like"/>
    <property type="match status" value="1"/>
</dbReference>
<evidence type="ECO:0000259" key="7">
    <source>
        <dbReference type="PROSITE" id="PS50905"/>
    </source>
</evidence>
<dbReference type="GO" id="GO:0006879">
    <property type="term" value="P:intracellular iron ion homeostasis"/>
    <property type="evidence" value="ECO:0007669"/>
    <property type="project" value="UniProtKB-KW"/>
</dbReference>
<dbReference type="Pfam" id="PF00210">
    <property type="entry name" value="Ferritin"/>
    <property type="match status" value="1"/>
</dbReference>
<dbReference type="EMBL" id="OC893683">
    <property type="protein sequence ID" value="CAD7647203.1"/>
    <property type="molecule type" value="Genomic_DNA"/>
</dbReference>
<keyword evidence="2 6" id="KW-0409">Iron storage</keyword>
<feature type="non-terminal residue" evidence="8">
    <location>
        <position position="130"/>
    </location>
</feature>
<dbReference type="PANTHER" id="PTHR11431">
    <property type="entry name" value="FERRITIN"/>
    <property type="match status" value="1"/>
</dbReference>
<feature type="binding site" evidence="5">
    <location>
        <position position="70"/>
    </location>
    <ligand>
        <name>Fe cation</name>
        <dbReference type="ChEBI" id="CHEBI:24875"/>
        <label>1</label>
    </ligand>
</feature>
<evidence type="ECO:0000256" key="4">
    <source>
        <dbReference type="ARBA" id="ARBA00023004"/>
    </source>
</evidence>
<sequence length="130" mass="14972">SWYFNRDSVALPGFHVFFKERADDQMNITRKFMEYQNKRGGRVILKDIPAPPIQEGWTPLKAMEATIQVEQSQTKAIMDLTALADRVIDLKELGDHVTQLKRVGPGIGEYLYDKNSLNGSYFDKIDRNSY</sequence>
<evidence type="ECO:0000256" key="3">
    <source>
        <dbReference type="ARBA" id="ARBA00022723"/>
    </source>
</evidence>
<comment type="catalytic activity">
    <reaction evidence="6">
        <text>4 Fe(2+) + O2 + 4 H(+) = 4 Fe(3+) + 2 H2O</text>
        <dbReference type="Rhea" id="RHEA:11148"/>
        <dbReference type="ChEBI" id="CHEBI:15377"/>
        <dbReference type="ChEBI" id="CHEBI:15378"/>
        <dbReference type="ChEBI" id="CHEBI:15379"/>
        <dbReference type="ChEBI" id="CHEBI:29033"/>
        <dbReference type="ChEBI" id="CHEBI:29034"/>
        <dbReference type="EC" id="1.16.3.1"/>
    </reaction>
</comment>
<feature type="domain" description="Ferritin-like diiron" evidence="7">
    <location>
        <begin position="1"/>
        <end position="129"/>
    </location>
</feature>
<dbReference type="InterPro" id="IPR012347">
    <property type="entry name" value="Ferritin-like"/>
</dbReference>
<protein>
    <recommendedName>
        <fullName evidence="6">Ferritin</fullName>
        <ecNumber evidence="6">1.16.3.1</ecNumber>
    </recommendedName>
</protein>